<evidence type="ECO:0000313" key="3">
    <source>
        <dbReference type="Proteomes" id="UP001140091"/>
    </source>
</evidence>
<dbReference type="OrthoDB" id="2638860at2759"/>
<dbReference type="AlphaFoldDB" id="A0A9W8MI98"/>
<dbReference type="InterPro" id="IPR045340">
    <property type="entry name" value="DUF6533"/>
</dbReference>
<gene>
    <name evidence="2" type="ORF">H1R20_g4070</name>
</gene>
<organism evidence="2 3">
    <name type="scientific">Candolleomyces eurysporus</name>
    <dbReference type="NCBI Taxonomy" id="2828524"/>
    <lineage>
        <taxon>Eukaryota</taxon>
        <taxon>Fungi</taxon>
        <taxon>Dikarya</taxon>
        <taxon>Basidiomycota</taxon>
        <taxon>Agaricomycotina</taxon>
        <taxon>Agaricomycetes</taxon>
        <taxon>Agaricomycetidae</taxon>
        <taxon>Agaricales</taxon>
        <taxon>Agaricineae</taxon>
        <taxon>Psathyrellaceae</taxon>
        <taxon>Candolleomyces</taxon>
    </lineage>
</organism>
<dbReference type="Pfam" id="PF20151">
    <property type="entry name" value="DUF6533"/>
    <property type="match status" value="1"/>
</dbReference>
<evidence type="ECO:0000259" key="1">
    <source>
        <dbReference type="Pfam" id="PF20151"/>
    </source>
</evidence>
<feature type="non-terminal residue" evidence="2">
    <location>
        <position position="82"/>
    </location>
</feature>
<sequence>MADQSNADALQHLSIQESARMALNGAYFWFSMATVVIYDHMSTFDLEIELVWKKQWSLIKVLYLIVSPSLPQSDITLKPIIP</sequence>
<name>A0A9W8MI98_9AGAR</name>
<comment type="caution">
    <text evidence="2">The sequence shown here is derived from an EMBL/GenBank/DDBJ whole genome shotgun (WGS) entry which is preliminary data.</text>
</comment>
<reference evidence="2" key="1">
    <citation type="submission" date="2022-06" db="EMBL/GenBank/DDBJ databases">
        <title>Genome Sequence of Candolleomyces eurysporus.</title>
        <authorList>
            <person name="Buettner E."/>
        </authorList>
    </citation>
    <scope>NUCLEOTIDE SEQUENCE</scope>
    <source>
        <strain evidence="2">VTCC 930004</strain>
    </source>
</reference>
<accession>A0A9W8MI98</accession>
<dbReference type="Proteomes" id="UP001140091">
    <property type="component" value="Unassembled WGS sequence"/>
</dbReference>
<dbReference type="EMBL" id="JANBPK010000753">
    <property type="protein sequence ID" value="KAJ2933005.1"/>
    <property type="molecule type" value="Genomic_DNA"/>
</dbReference>
<evidence type="ECO:0000313" key="2">
    <source>
        <dbReference type="EMBL" id="KAJ2933005.1"/>
    </source>
</evidence>
<proteinExistence type="predicted"/>
<protein>
    <recommendedName>
        <fullName evidence="1">DUF6533 domain-containing protein</fullName>
    </recommendedName>
</protein>
<keyword evidence="3" id="KW-1185">Reference proteome</keyword>
<feature type="domain" description="DUF6533" evidence="1">
    <location>
        <begin position="27"/>
        <end position="65"/>
    </location>
</feature>